<evidence type="ECO:0000313" key="1">
    <source>
        <dbReference type="EMBL" id="CAK9065087.1"/>
    </source>
</evidence>
<dbReference type="InterPro" id="IPR050749">
    <property type="entry name" value="Glycosyl_Hydrolase_47"/>
</dbReference>
<proteinExistence type="predicted"/>
<reference evidence="2 3" key="1">
    <citation type="submission" date="2024-02" db="EMBL/GenBank/DDBJ databases">
        <authorList>
            <person name="Chen Y."/>
            <person name="Shah S."/>
            <person name="Dougan E. K."/>
            <person name="Thang M."/>
            <person name="Chan C."/>
        </authorList>
    </citation>
    <scope>NUCLEOTIDE SEQUENCE [LARGE SCALE GENOMIC DNA]</scope>
</reference>
<accession>A0ABP0NNS3</accession>
<dbReference type="Proteomes" id="UP001642484">
    <property type="component" value="Unassembled WGS sequence"/>
</dbReference>
<keyword evidence="3" id="KW-1185">Reference proteome</keyword>
<name>A0ABP0NNS3_9DINO</name>
<dbReference type="PANTHER" id="PTHR11742">
    <property type="entry name" value="MANNOSYL-OLIGOSACCHARIDE ALPHA-1,2-MANNOSIDASE-RELATED"/>
    <property type="match status" value="1"/>
</dbReference>
<protein>
    <submittedName>
        <fullName evidence="2">Uncharacterized protein</fullName>
    </submittedName>
</protein>
<dbReference type="Gene3D" id="1.50.10.10">
    <property type="match status" value="2"/>
</dbReference>
<dbReference type="EMBL" id="CAXAMN010022006">
    <property type="protein sequence ID" value="CAK9065443.1"/>
    <property type="molecule type" value="Genomic_DNA"/>
</dbReference>
<sequence length="433" mass="48648">MLRWATWALLWSNVAGEAKFAEFAECRFGTPAEVAEIWDKQTLASFSLSQLQAFAALACGHCPLLSRALRCQKRKVKRMTSPDWKWLAFLYMKEEAFLAKRQVQGMVQHVWQNYEARAFGKDELKPVSGRGVDSWGGVGQTLVDSMDTLWMMGFYEEFHRAATWAETQLDFDKDLNVNYFETSIRHLGGLLSAYIFSQRPGLLLKAIDLAERLAHAFPKSEAEVVPEEKSRKIARTGSHLSRWLRGAKNFLQQVFEVVEESGSGNYSELDMDELPADLSEHLASPKKLPRTEATLPLSDVNLRTGKATDLAGYLSLSETYVPVEWKVLALLTSNCDYVRHQDQVLEVLNQSADLASTGLGAILLRKNGDVHAINDNRISLGSRGDSFYEYLLKDSIFLGTHANPMARAMWASFRAKLPGLLVETPPRHGGRTQ</sequence>
<dbReference type="EMBL" id="CAXAMN010021973">
    <property type="protein sequence ID" value="CAK9065087.1"/>
    <property type="molecule type" value="Genomic_DNA"/>
</dbReference>
<comment type="caution">
    <text evidence="2">The sequence shown here is derived from an EMBL/GenBank/DDBJ whole genome shotgun (WGS) entry which is preliminary data.</text>
</comment>
<dbReference type="PRINTS" id="PR00747">
    <property type="entry name" value="GLYHDRLASE47"/>
</dbReference>
<organism evidence="2 3">
    <name type="scientific">Durusdinium trenchii</name>
    <dbReference type="NCBI Taxonomy" id="1381693"/>
    <lineage>
        <taxon>Eukaryota</taxon>
        <taxon>Sar</taxon>
        <taxon>Alveolata</taxon>
        <taxon>Dinophyceae</taxon>
        <taxon>Suessiales</taxon>
        <taxon>Symbiodiniaceae</taxon>
        <taxon>Durusdinium</taxon>
    </lineage>
</organism>
<evidence type="ECO:0000313" key="3">
    <source>
        <dbReference type="Proteomes" id="UP001642484"/>
    </source>
</evidence>
<dbReference type="InterPro" id="IPR001382">
    <property type="entry name" value="Glyco_hydro_47"/>
</dbReference>
<dbReference type="InterPro" id="IPR036026">
    <property type="entry name" value="Seven-hairpin_glycosidases"/>
</dbReference>
<evidence type="ECO:0000313" key="2">
    <source>
        <dbReference type="EMBL" id="CAK9065443.1"/>
    </source>
</evidence>
<dbReference type="InterPro" id="IPR012341">
    <property type="entry name" value="6hp_glycosidase-like_sf"/>
</dbReference>
<dbReference type="SUPFAM" id="SSF48225">
    <property type="entry name" value="Seven-hairpin glycosidases"/>
    <property type="match status" value="2"/>
</dbReference>
<gene>
    <name evidence="1" type="ORF">CCMP2556_LOCUS32004</name>
    <name evidence="2" type="ORF">CCMP2556_LOCUS32173</name>
</gene>
<dbReference type="Pfam" id="PF01532">
    <property type="entry name" value="Glyco_hydro_47"/>
    <property type="match status" value="2"/>
</dbReference>